<dbReference type="EMBL" id="JACHGT010000017">
    <property type="protein sequence ID" value="MBB6038678.1"/>
    <property type="molecule type" value="Genomic_DNA"/>
</dbReference>
<dbReference type="PANTHER" id="PTHR30483">
    <property type="entry name" value="LEUCINE-SPECIFIC-BINDING PROTEIN"/>
    <property type="match status" value="1"/>
</dbReference>
<dbReference type="Pfam" id="PF13458">
    <property type="entry name" value="Peripla_BP_6"/>
    <property type="match status" value="1"/>
</dbReference>
<evidence type="ECO:0000256" key="2">
    <source>
        <dbReference type="ARBA" id="ARBA00022729"/>
    </source>
</evidence>
<dbReference type="Proteomes" id="UP000548476">
    <property type="component" value="Unassembled WGS sequence"/>
</dbReference>
<dbReference type="PROSITE" id="PS51318">
    <property type="entry name" value="TAT"/>
    <property type="match status" value="1"/>
</dbReference>
<dbReference type="AlphaFoldDB" id="A0A841FY82"/>
<reference evidence="5 6" key="1">
    <citation type="submission" date="2020-08" db="EMBL/GenBank/DDBJ databases">
        <title>Genomic Encyclopedia of Type Strains, Phase IV (KMG-IV): sequencing the most valuable type-strain genomes for metagenomic binning, comparative biology and taxonomic classification.</title>
        <authorList>
            <person name="Goeker M."/>
        </authorList>
    </citation>
    <scope>NUCLEOTIDE SEQUENCE [LARGE SCALE GENOMIC DNA]</scope>
    <source>
        <strain evidence="5 6">YIM 65646</strain>
    </source>
</reference>
<sequence length="376" mass="39122">MKTFTRRGILAVGAAIAAAPLVRGLPASGAPITLRFGVLVDSSGSTSVHGQRQLLGIRYQADAINKAAGYTRVELLVEDTGGDEAQTREGVARLLEQKPNALIGTSTPWTGRIVAEAGQAAGVPVAIPSLGPIPTQSWVFRVGPAYRRFAPGYFRTVAQQGRTVALLKLDALDGPADREIDAAAAAEAGVDILQTLAVPAGTTELTGPVRELMALGPDVLGISVLPPSNGSGVRDARAAGWNGPICVTPSAGHPGFLATAGTAAEGVRMYGPWLLAWRDAPVTLPNYVNMTSWAEDFEAVNGAVGSYAGFGADAVGILDQAYQDGQDPAVARERLETIEYLGASGTIRMAPENHAGVTDESCTSMEVREGVWKPVE</sequence>
<evidence type="ECO:0000313" key="6">
    <source>
        <dbReference type="Proteomes" id="UP000548476"/>
    </source>
</evidence>
<evidence type="ECO:0000259" key="4">
    <source>
        <dbReference type="Pfam" id="PF13458"/>
    </source>
</evidence>
<protein>
    <submittedName>
        <fullName evidence="5">ABC-type branched-subunit amino acid transport system substrate-binding protein</fullName>
    </submittedName>
</protein>
<name>A0A841FY82_9ACTN</name>
<dbReference type="Gene3D" id="3.40.50.2300">
    <property type="match status" value="2"/>
</dbReference>
<keyword evidence="2 3" id="KW-0732">Signal</keyword>
<dbReference type="RefSeq" id="WP_184791455.1">
    <property type="nucleotide sequence ID" value="NZ_BONT01000069.1"/>
</dbReference>
<feature type="signal peptide" evidence="3">
    <location>
        <begin position="1"/>
        <end position="17"/>
    </location>
</feature>
<dbReference type="InterPro" id="IPR028081">
    <property type="entry name" value="Leu-bd"/>
</dbReference>
<dbReference type="InterPro" id="IPR006311">
    <property type="entry name" value="TAT_signal"/>
</dbReference>
<comment type="similarity">
    <text evidence="1">Belongs to the leucine-binding protein family.</text>
</comment>
<gene>
    <name evidence="5" type="ORF">HNR73_006564</name>
</gene>
<dbReference type="InterPro" id="IPR028082">
    <property type="entry name" value="Peripla_BP_I"/>
</dbReference>
<dbReference type="PANTHER" id="PTHR30483:SF6">
    <property type="entry name" value="PERIPLASMIC BINDING PROTEIN OF ABC TRANSPORTER FOR NATURAL AMINO ACIDS"/>
    <property type="match status" value="1"/>
</dbReference>
<feature type="domain" description="Leucine-binding protein" evidence="4">
    <location>
        <begin position="33"/>
        <end position="359"/>
    </location>
</feature>
<proteinExistence type="inferred from homology"/>
<evidence type="ECO:0000313" key="5">
    <source>
        <dbReference type="EMBL" id="MBB6038678.1"/>
    </source>
</evidence>
<organism evidence="5 6">
    <name type="scientific">Phytomonospora endophytica</name>
    <dbReference type="NCBI Taxonomy" id="714109"/>
    <lineage>
        <taxon>Bacteria</taxon>
        <taxon>Bacillati</taxon>
        <taxon>Actinomycetota</taxon>
        <taxon>Actinomycetes</taxon>
        <taxon>Micromonosporales</taxon>
        <taxon>Micromonosporaceae</taxon>
        <taxon>Phytomonospora</taxon>
    </lineage>
</organism>
<keyword evidence="6" id="KW-1185">Reference proteome</keyword>
<dbReference type="SUPFAM" id="SSF53822">
    <property type="entry name" value="Periplasmic binding protein-like I"/>
    <property type="match status" value="1"/>
</dbReference>
<evidence type="ECO:0000256" key="3">
    <source>
        <dbReference type="SAM" id="SignalP"/>
    </source>
</evidence>
<accession>A0A841FY82</accession>
<dbReference type="InterPro" id="IPR051010">
    <property type="entry name" value="BCAA_transport"/>
</dbReference>
<feature type="chain" id="PRO_5039215787" evidence="3">
    <location>
        <begin position="18"/>
        <end position="376"/>
    </location>
</feature>
<comment type="caution">
    <text evidence="5">The sequence shown here is derived from an EMBL/GenBank/DDBJ whole genome shotgun (WGS) entry which is preliminary data.</text>
</comment>
<evidence type="ECO:0000256" key="1">
    <source>
        <dbReference type="ARBA" id="ARBA00010062"/>
    </source>
</evidence>